<dbReference type="InterPro" id="IPR002725">
    <property type="entry name" value="YgjP-like_metallopeptidase"/>
</dbReference>
<organism evidence="2 3">
    <name type="scientific">Saccharospirillum salsuginis</name>
    <dbReference type="NCBI Taxonomy" id="418750"/>
    <lineage>
        <taxon>Bacteria</taxon>
        <taxon>Pseudomonadati</taxon>
        <taxon>Pseudomonadota</taxon>
        <taxon>Gammaproteobacteria</taxon>
        <taxon>Oceanospirillales</taxon>
        <taxon>Saccharospirillaceae</taxon>
        <taxon>Saccharospirillum</taxon>
    </lineage>
</organism>
<comment type="caution">
    <text evidence="2">The sequence shown here is derived from an EMBL/GenBank/DDBJ whole genome shotgun (WGS) entry which is preliminary data.</text>
</comment>
<keyword evidence="3" id="KW-1185">Reference proteome</keyword>
<dbReference type="CDD" id="cd07344">
    <property type="entry name" value="M48_yhfN_like"/>
    <property type="match status" value="1"/>
</dbReference>
<dbReference type="Pfam" id="PF01863">
    <property type="entry name" value="YgjP-like"/>
    <property type="match status" value="1"/>
</dbReference>
<dbReference type="Proteomes" id="UP000626148">
    <property type="component" value="Unassembled WGS sequence"/>
</dbReference>
<feature type="domain" description="YgjP-like metallopeptidase" evidence="1">
    <location>
        <begin position="20"/>
        <end position="224"/>
    </location>
</feature>
<dbReference type="PANTHER" id="PTHR30399:SF1">
    <property type="entry name" value="UTP PYROPHOSPHATASE"/>
    <property type="match status" value="1"/>
</dbReference>
<evidence type="ECO:0000259" key="1">
    <source>
        <dbReference type="Pfam" id="PF01863"/>
    </source>
</evidence>
<dbReference type="RefSeq" id="WP_189611223.1">
    <property type="nucleotide sequence ID" value="NZ_BMXR01000009.1"/>
</dbReference>
<dbReference type="EMBL" id="BMXR01000009">
    <property type="protein sequence ID" value="GGX64817.1"/>
    <property type="molecule type" value="Genomic_DNA"/>
</dbReference>
<evidence type="ECO:0000313" key="2">
    <source>
        <dbReference type="EMBL" id="GGX64817.1"/>
    </source>
</evidence>
<accession>A0A918NEN7</accession>
<dbReference type="Gene3D" id="3.30.2010.10">
    <property type="entry name" value="Metalloproteases ('zincins'), catalytic domain"/>
    <property type="match status" value="1"/>
</dbReference>
<dbReference type="AlphaFoldDB" id="A0A918NEN7"/>
<protein>
    <recommendedName>
        <fullName evidence="1">YgjP-like metallopeptidase domain-containing protein</fullName>
    </recommendedName>
</protein>
<dbReference type="PANTHER" id="PTHR30399">
    <property type="entry name" value="UNCHARACTERIZED PROTEIN YGJP"/>
    <property type="match status" value="1"/>
</dbReference>
<name>A0A918NEN7_9GAMM</name>
<proteinExistence type="predicted"/>
<reference evidence="2" key="2">
    <citation type="submission" date="2020-09" db="EMBL/GenBank/DDBJ databases">
        <authorList>
            <person name="Sun Q."/>
            <person name="Kim S."/>
        </authorList>
    </citation>
    <scope>NUCLEOTIDE SEQUENCE</scope>
    <source>
        <strain evidence="2">KCTC 22169</strain>
    </source>
</reference>
<reference evidence="2" key="1">
    <citation type="journal article" date="2014" name="Int. J. Syst. Evol. Microbiol.">
        <title>Complete genome sequence of Corynebacterium casei LMG S-19264T (=DSM 44701T), isolated from a smear-ripened cheese.</title>
        <authorList>
            <consortium name="US DOE Joint Genome Institute (JGI-PGF)"/>
            <person name="Walter F."/>
            <person name="Albersmeier A."/>
            <person name="Kalinowski J."/>
            <person name="Ruckert C."/>
        </authorList>
    </citation>
    <scope>NUCLEOTIDE SEQUENCE</scope>
    <source>
        <strain evidence="2">KCTC 22169</strain>
    </source>
</reference>
<sequence>MTEAIEWQGEQIPIKRSRRKTMALHVRDGQVELRVPPRVPQADLLEFVRSRQDWLTRVRLEQARHQSEQPDFSRASHCPLMDRQLELVINPGPGNAWQLTEDRLYVSVERVEKDWVHAVMADFYKAQARFYLTEKTLQLVLKRGWEGRLTDIRFRRTKTKWGHCTSAGRIQYNWLVMQAPERIVDYLVAHETAHLLHPHHRAEFWAEVERSHPQWRQDRKWLHENGHRLFL</sequence>
<evidence type="ECO:0000313" key="3">
    <source>
        <dbReference type="Proteomes" id="UP000626148"/>
    </source>
</evidence>
<gene>
    <name evidence="2" type="ORF">GCM10007392_35830</name>
</gene>
<dbReference type="InterPro" id="IPR053136">
    <property type="entry name" value="UTP_pyrophosphatase-like"/>
</dbReference>